<dbReference type="SUPFAM" id="SSF46785">
    <property type="entry name" value="Winged helix' DNA-binding domain"/>
    <property type="match status" value="1"/>
</dbReference>
<dbReference type="NCBIfam" id="NF005061">
    <property type="entry name" value="PRK06474.1"/>
    <property type="match status" value="1"/>
</dbReference>
<dbReference type="EMBL" id="QQAY01000005">
    <property type="protein sequence ID" value="RDI42269.1"/>
    <property type="molecule type" value="Genomic_DNA"/>
</dbReference>
<comment type="caution">
    <text evidence="3">The sequence shown here is derived from an EMBL/GenBank/DDBJ whole genome shotgun (WGS) entry which is preliminary data.</text>
</comment>
<dbReference type="OrthoDB" id="5949858at2"/>
<dbReference type="SMART" id="SM00418">
    <property type="entry name" value="HTH_ARSR"/>
    <property type="match status" value="1"/>
</dbReference>
<protein>
    <submittedName>
        <fullName evidence="3">Helix-turn-helix protein</fullName>
    </submittedName>
</protein>
<dbReference type="Gene3D" id="1.10.10.10">
    <property type="entry name" value="Winged helix-like DNA-binding domain superfamily/Winged helix DNA-binding domain"/>
    <property type="match status" value="1"/>
</dbReference>
<name>A0A370GGL7_9BACI</name>
<dbReference type="Gene3D" id="6.10.140.2180">
    <property type="match status" value="1"/>
</dbReference>
<sequence length="175" mass="19997">MNTSKAKILMHPVRIKIIQQLANGNRMTVQQIANRLDKVSQASLYRHLNTLLEAEMIQVVEENQIRGTVERVYAIKSPTIHTADDLKALSKEEHLNLFMTFQAYLMGQFENYLDRGDIDLPRDGVSYRVASINLSDEEFADLTGKLASLLMEAMKNEPSEERKPRQIANIIIPEK</sequence>
<reference evidence="3 4" key="1">
    <citation type="submission" date="2018-07" db="EMBL/GenBank/DDBJ databases">
        <title>Genomic Encyclopedia of Type Strains, Phase IV (KMG-IV): sequencing the most valuable type-strain genomes for metagenomic binning, comparative biology and taxonomic classification.</title>
        <authorList>
            <person name="Goeker M."/>
        </authorList>
    </citation>
    <scope>NUCLEOTIDE SEQUENCE [LARGE SCALE GENOMIC DNA]</scope>
    <source>
        <strain evidence="3 4">DSM 25281</strain>
    </source>
</reference>
<keyword evidence="4" id="KW-1185">Reference proteome</keyword>
<dbReference type="Proteomes" id="UP000255326">
    <property type="component" value="Unassembled WGS sequence"/>
</dbReference>
<dbReference type="InterPro" id="IPR036390">
    <property type="entry name" value="WH_DNA-bd_sf"/>
</dbReference>
<dbReference type="GO" id="GO:0003677">
    <property type="term" value="F:DNA binding"/>
    <property type="evidence" value="ECO:0007669"/>
    <property type="project" value="UniProtKB-KW"/>
</dbReference>
<dbReference type="InterPro" id="IPR011991">
    <property type="entry name" value="ArsR-like_HTH"/>
</dbReference>
<evidence type="ECO:0000313" key="4">
    <source>
        <dbReference type="Proteomes" id="UP000255326"/>
    </source>
</evidence>
<organism evidence="3 4">
    <name type="scientific">Falsibacillus pallidus</name>
    <dbReference type="NCBI Taxonomy" id="493781"/>
    <lineage>
        <taxon>Bacteria</taxon>
        <taxon>Bacillati</taxon>
        <taxon>Bacillota</taxon>
        <taxon>Bacilli</taxon>
        <taxon>Bacillales</taxon>
        <taxon>Bacillaceae</taxon>
        <taxon>Falsibacillus</taxon>
    </lineage>
</organism>
<dbReference type="RefSeq" id="WP_114745656.1">
    <property type="nucleotide sequence ID" value="NZ_QQAY01000005.1"/>
</dbReference>
<dbReference type="AlphaFoldDB" id="A0A370GGL7"/>
<feature type="domain" description="HTH arsR-type" evidence="2">
    <location>
        <begin position="4"/>
        <end position="91"/>
    </location>
</feature>
<proteinExistence type="predicted"/>
<dbReference type="GO" id="GO:0003700">
    <property type="term" value="F:DNA-binding transcription factor activity"/>
    <property type="evidence" value="ECO:0007669"/>
    <property type="project" value="InterPro"/>
</dbReference>
<dbReference type="Pfam" id="PF12840">
    <property type="entry name" value="HTH_20"/>
    <property type="match status" value="1"/>
</dbReference>
<dbReference type="CDD" id="cd00090">
    <property type="entry name" value="HTH_ARSR"/>
    <property type="match status" value="1"/>
</dbReference>
<accession>A0A370GGL7</accession>
<evidence type="ECO:0000313" key="3">
    <source>
        <dbReference type="EMBL" id="RDI42269.1"/>
    </source>
</evidence>
<gene>
    <name evidence="3" type="ORF">DFR59_105109</name>
</gene>
<evidence type="ECO:0000259" key="2">
    <source>
        <dbReference type="SMART" id="SM00418"/>
    </source>
</evidence>
<evidence type="ECO:0000256" key="1">
    <source>
        <dbReference type="ARBA" id="ARBA00023125"/>
    </source>
</evidence>
<dbReference type="InterPro" id="IPR036388">
    <property type="entry name" value="WH-like_DNA-bd_sf"/>
</dbReference>
<keyword evidence="1" id="KW-0238">DNA-binding</keyword>
<dbReference type="InterPro" id="IPR001845">
    <property type="entry name" value="HTH_ArsR_DNA-bd_dom"/>
</dbReference>